<evidence type="ECO:0000313" key="3">
    <source>
        <dbReference type="Proteomes" id="UP000006727"/>
    </source>
</evidence>
<proteinExistence type="predicted"/>
<dbReference type="Gramene" id="Pp3c4_14749V3.1">
    <property type="protein sequence ID" value="Pp3c4_14749V3.1"/>
    <property type="gene ID" value="Pp3c4_14749"/>
</dbReference>
<dbReference type="EMBL" id="ABEU02000004">
    <property type="protein sequence ID" value="PNR55324.1"/>
    <property type="molecule type" value="Genomic_DNA"/>
</dbReference>
<accession>A0A2K1KNG8</accession>
<dbReference type="AlphaFoldDB" id="A0A2K1KNG8"/>
<reference evidence="1 3" key="2">
    <citation type="journal article" date="2018" name="Plant J.">
        <title>The Physcomitrella patens chromosome-scale assembly reveals moss genome structure and evolution.</title>
        <authorList>
            <person name="Lang D."/>
            <person name="Ullrich K.K."/>
            <person name="Murat F."/>
            <person name="Fuchs J."/>
            <person name="Jenkins J."/>
            <person name="Haas F.B."/>
            <person name="Piednoel M."/>
            <person name="Gundlach H."/>
            <person name="Van Bel M."/>
            <person name="Meyberg R."/>
            <person name="Vives C."/>
            <person name="Morata J."/>
            <person name="Symeonidi A."/>
            <person name="Hiss M."/>
            <person name="Muchero W."/>
            <person name="Kamisugi Y."/>
            <person name="Saleh O."/>
            <person name="Blanc G."/>
            <person name="Decker E.L."/>
            <person name="van Gessel N."/>
            <person name="Grimwood J."/>
            <person name="Hayes R.D."/>
            <person name="Graham S.W."/>
            <person name="Gunter L.E."/>
            <person name="McDaniel S.F."/>
            <person name="Hoernstein S.N.W."/>
            <person name="Larsson A."/>
            <person name="Li F.W."/>
            <person name="Perroud P.F."/>
            <person name="Phillips J."/>
            <person name="Ranjan P."/>
            <person name="Rokshar D.S."/>
            <person name="Rothfels C.J."/>
            <person name="Schneider L."/>
            <person name="Shu S."/>
            <person name="Stevenson D.W."/>
            <person name="Thummler F."/>
            <person name="Tillich M."/>
            <person name="Villarreal Aguilar J.C."/>
            <person name="Widiez T."/>
            <person name="Wong G.K."/>
            <person name="Wymore A."/>
            <person name="Zhang Y."/>
            <person name="Zimmer A.D."/>
            <person name="Quatrano R.S."/>
            <person name="Mayer K.F.X."/>
            <person name="Goodstein D."/>
            <person name="Casacuberta J.M."/>
            <person name="Vandepoele K."/>
            <person name="Reski R."/>
            <person name="Cuming A.C."/>
            <person name="Tuskan G.A."/>
            <person name="Maumus F."/>
            <person name="Salse J."/>
            <person name="Schmutz J."/>
            <person name="Rensing S.A."/>
        </authorList>
    </citation>
    <scope>NUCLEOTIDE SEQUENCE [LARGE SCALE GENOMIC DNA]</scope>
    <source>
        <strain evidence="2 3">cv. Gransden 2004</strain>
    </source>
</reference>
<keyword evidence="3" id="KW-1185">Reference proteome</keyword>
<reference evidence="1 3" key="1">
    <citation type="journal article" date="2008" name="Science">
        <title>The Physcomitrella genome reveals evolutionary insights into the conquest of land by plants.</title>
        <authorList>
            <person name="Rensing S."/>
            <person name="Lang D."/>
            <person name="Zimmer A."/>
            <person name="Terry A."/>
            <person name="Salamov A."/>
            <person name="Shapiro H."/>
            <person name="Nishiyama T."/>
            <person name="Perroud P.-F."/>
            <person name="Lindquist E."/>
            <person name="Kamisugi Y."/>
            <person name="Tanahashi T."/>
            <person name="Sakakibara K."/>
            <person name="Fujita T."/>
            <person name="Oishi K."/>
            <person name="Shin-I T."/>
            <person name="Kuroki Y."/>
            <person name="Toyoda A."/>
            <person name="Suzuki Y."/>
            <person name="Hashimoto A."/>
            <person name="Yamaguchi K."/>
            <person name="Sugano A."/>
            <person name="Kohara Y."/>
            <person name="Fujiyama A."/>
            <person name="Anterola A."/>
            <person name="Aoki S."/>
            <person name="Ashton N."/>
            <person name="Barbazuk W.B."/>
            <person name="Barker E."/>
            <person name="Bennetzen J."/>
            <person name="Bezanilla M."/>
            <person name="Blankenship R."/>
            <person name="Cho S.H."/>
            <person name="Dutcher S."/>
            <person name="Estelle M."/>
            <person name="Fawcett J.A."/>
            <person name="Gundlach H."/>
            <person name="Hanada K."/>
            <person name="Heyl A."/>
            <person name="Hicks K.A."/>
            <person name="Hugh J."/>
            <person name="Lohr M."/>
            <person name="Mayer K."/>
            <person name="Melkozernov A."/>
            <person name="Murata T."/>
            <person name="Nelson D."/>
            <person name="Pils B."/>
            <person name="Prigge M."/>
            <person name="Reiss B."/>
            <person name="Renner T."/>
            <person name="Rombauts S."/>
            <person name="Rushton P."/>
            <person name="Sanderfoot A."/>
            <person name="Schween G."/>
            <person name="Shiu S.-H."/>
            <person name="Stueber K."/>
            <person name="Theodoulou F.L."/>
            <person name="Tu H."/>
            <person name="Van de Peer Y."/>
            <person name="Verrier P.J."/>
            <person name="Waters E."/>
            <person name="Wood A."/>
            <person name="Yang L."/>
            <person name="Cove D."/>
            <person name="Cuming A."/>
            <person name="Hasebe M."/>
            <person name="Lucas S."/>
            <person name="Mishler D.B."/>
            <person name="Reski R."/>
            <person name="Grigoriev I."/>
            <person name="Quatrano R.S."/>
            <person name="Boore J.L."/>
        </authorList>
    </citation>
    <scope>NUCLEOTIDE SEQUENCE [LARGE SCALE GENOMIC DNA]</scope>
    <source>
        <strain evidence="2 3">cv. Gransden 2004</strain>
    </source>
</reference>
<dbReference type="InParanoid" id="A0A2K1KNG8"/>
<sequence>MLLRKFLQQPVLYLLMSFHIVLPNKCFGRRVRGSAKGHPFPRDKTRMISRGAGTQIIHFSAAGRRNSSLVLRFMAIVPRSEYSAQMSDLRSSIQTSFNDEVRMNVLTTPLTTKSSI</sequence>
<evidence type="ECO:0000313" key="2">
    <source>
        <dbReference type="EnsemblPlants" id="Pp3c4_14749V3.1"/>
    </source>
</evidence>
<protein>
    <submittedName>
        <fullName evidence="1 2">Uncharacterized protein</fullName>
    </submittedName>
</protein>
<reference evidence="2" key="3">
    <citation type="submission" date="2020-12" db="UniProtKB">
        <authorList>
            <consortium name="EnsemblPlants"/>
        </authorList>
    </citation>
    <scope>IDENTIFICATION</scope>
</reference>
<gene>
    <name evidence="1" type="ORF">PHYPA_006221</name>
</gene>
<name>A0A2K1KNG8_PHYPA</name>
<dbReference type="Proteomes" id="UP000006727">
    <property type="component" value="Chromosome 4"/>
</dbReference>
<dbReference type="EnsemblPlants" id="Pp3c4_14749V3.1">
    <property type="protein sequence ID" value="Pp3c4_14749V3.1"/>
    <property type="gene ID" value="Pp3c4_14749"/>
</dbReference>
<evidence type="ECO:0000313" key="1">
    <source>
        <dbReference type="EMBL" id="PNR55324.1"/>
    </source>
</evidence>
<organism evidence="1">
    <name type="scientific">Physcomitrium patens</name>
    <name type="common">Spreading-leaved earth moss</name>
    <name type="synonym">Physcomitrella patens</name>
    <dbReference type="NCBI Taxonomy" id="3218"/>
    <lineage>
        <taxon>Eukaryota</taxon>
        <taxon>Viridiplantae</taxon>
        <taxon>Streptophyta</taxon>
        <taxon>Embryophyta</taxon>
        <taxon>Bryophyta</taxon>
        <taxon>Bryophytina</taxon>
        <taxon>Bryopsida</taxon>
        <taxon>Funariidae</taxon>
        <taxon>Funariales</taxon>
        <taxon>Funariaceae</taxon>
        <taxon>Physcomitrium</taxon>
    </lineage>
</organism>